<dbReference type="Proteomes" id="UP001595914">
    <property type="component" value="Unassembled WGS sequence"/>
</dbReference>
<evidence type="ECO:0000256" key="2">
    <source>
        <dbReference type="ARBA" id="ARBA00022759"/>
    </source>
</evidence>
<keyword evidence="3" id="KW-0378">Hydrolase</keyword>
<keyword evidence="7" id="KW-1185">Reference proteome</keyword>
<sequence>MNAQREFGFRGADETDCRIAGHQVDAKWSQTSGSWMLPSIPDESSSGRNAAAKGRQSSWSAGRGCLPSPGRFPG</sequence>
<evidence type="ECO:0000259" key="5">
    <source>
        <dbReference type="Pfam" id="PF09126"/>
    </source>
</evidence>
<evidence type="ECO:0000313" key="7">
    <source>
        <dbReference type="Proteomes" id="UP001595914"/>
    </source>
</evidence>
<proteinExistence type="predicted"/>
<dbReference type="Pfam" id="PF09126">
    <property type="entry name" value="NaeI"/>
    <property type="match status" value="1"/>
</dbReference>
<keyword evidence="2 6" id="KW-0255">Endonuclease</keyword>
<evidence type="ECO:0000256" key="4">
    <source>
        <dbReference type="SAM" id="MobiDB-lite"/>
    </source>
</evidence>
<feature type="domain" description="Type II restriction enzyme NaeI" evidence="5">
    <location>
        <begin position="2"/>
        <end position="62"/>
    </location>
</feature>
<feature type="region of interest" description="Disordered" evidence="4">
    <location>
        <begin position="30"/>
        <end position="74"/>
    </location>
</feature>
<evidence type="ECO:0000313" key="6">
    <source>
        <dbReference type="EMBL" id="MFC4604222.1"/>
    </source>
</evidence>
<dbReference type="Gene3D" id="3.40.600.10">
    <property type="entry name" value="DNA mismatch repair MutH/Restriction endonuclease, type II"/>
    <property type="match status" value="1"/>
</dbReference>
<keyword evidence="1" id="KW-0540">Nuclease</keyword>
<name>A0ABV9FUK0_9NOCA</name>
<dbReference type="InterPro" id="IPR037057">
    <property type="entry name" value="DNA_rep_MutH/T2_RE_sf"/>
</dbReference>
<dbReference type="RefSeq" id="WP_378416950.1">
    <property type="nucleotide sequence ID" value="NZ_JBHSFO010000004.1"/>
</dbReference>
<organism evidence="6 7">
    <name type="scientific">Rhodococcus kronopolitis</name>
    <dbReference type="NCBI Taxonomy" id="1460226"/>
    <lineage>
        <taxon>Bacteria</taxon>
        <taxon>Bacillati</taxon>
        <taxon>Actinomycetota</taxon>
        <taxon>Actinomycetes</taxon>
        <taxon>Mycobacteriales</taxon>
        <taxon>Nocardiaceae</taxon>
        <taxon>Rhodococcus</taxon>
    </lineage>
</organism>
<dbReference type="InterPro" id="IPR015210">
    <property type="entry name" value="NaeI"/>
</dbReference>
<accession>A0ABV9FUK0</accession>
<gene>
    <name evidence="6" type="ORF">ACFO6S_11045</name>
</gene>
<dbReference type="EMBL" id="JBHSFO010000004">
    <property type="protein sequence ID" value="MFC4604222.1"/>
    <property type="molecule type" value="Genomic_DNA"/>
</dbReference>
<evidence type="ECO:0000256" key="1">
    <source>
        <dbReference type="ARBA" id="ARBA00022722"/>
    </source>
</evidence>
<dbReference type="GO" id="GO:0004519">
    <property type="term" value="F:endonuclease activity"/>
    <property type="evidence" value="ECO:0007669"/>
    <property type="project" value="UniProtKB-KW"/>
</dbReference>
<comment type="caution">
    <text evidence="6">The sequence shown here is derived from an EMBL/GenBank/DDBJ whole genome shotgun (WGS) entry which is preliminary data.</text>
</comment>
<protein>
    <submittedName>
        <fullName evidence="6">NaeI family type II restriction endonuclease</fullName>
    </submittedName>
</protein>
<reference evidence="7" key="1">
    <citation type="journal article" date="2019" name="Int. J. Syst. Evol. Microbiol.">
        <title>The Global Catalogue of Microorganisms (GCM) 10K type strain sequencing project: providing services to taxonomists for standard genome sequencing and annotation.</title>
        <authorList>
            <consortium name="The Broad Institute Genomics Platform"/>
            <consortium name="The Broad Institute Genome Sequencing Center for Infectious Disease"/>
            <person name="Wu L."/>
            <person name="Ma J."/>
        </authorList>
    </citation>
    <scope>NUCLEOTIDE SEQUENCE [LARGE SCALE GENOMIC DNA]</scope>
    <source>
        <strain evidence="7">CCUG 54520</strain>
    </source>
</reference>
<evidence type="ECO:0000256" key="3">
    <source>
        <dbReference type="ARBA" id="ARBA00022801"/>
    </source>
</evidence>